<dbReference type="GO" id="GO:0000976">
    <property type="term" value="F:transcription cis-regulatory region binding"/>
    <property type="evidence" value="ECO:0007669"/>
    <property type="project" value="TreeGrafter"/>
</dbReference>
<keyword evidence="3" id="KW-0804">Transcription</keyword>
<evidence type="ECO:0000256" key="1">
    <source>
        <dbReference type="ARBA" id="ARBA00023015"/>
    </source>
</evidence>
<evidence type="ECO:0000256" key="2">
    <source>
        <dbReference type="ARBA" id="ARBA00023125"/>
    </source>
</evidence>
<dbReference type="SUPFAM" id="SSF47413">
    <property type="entry name" value="lambda repressor-like DNA-binding domains"/>
    <property type="match status" value="1"/>
</dbReference>
<dbReference type="Pfam" id="PF00532">
    <property type="entry name" value="Peripla_BP_1"/>
    <property type="match status" value="1"/>
</dbReference>
<dbReference type="PROSITE" id="PS50932">
    <property type="entry name" value="HTH_LACI_2"/>
    <property type="match status" value="1"/>
</dbReference>
<dbReference type="InterPro" id="IPR000843">
    <property type="entry name" value="HTH_LacI"/>
</dbReference>
<keyword evidence="6" id="KW-1185">Reference proteome</keyword>
<gene>
    <name evidence="5" type="ORF">G7070_15520</name>
</gene>
<protein>
    <submittedName>
        <fullName evidence="5">LacI family transcriptional regulator</fullName>
    </submittedName>
</protein>
<keyword evidence="2" id="KW-0238">DNA-binding</keyword>
<dbReference type="GO" id="GO:0003700">
    <property type="term" value="F:DNA-binding transcription factor activity"/>
    <property type="evidence" value="ECO:0007669"/>
    <property type="project" value="TreeGrafter"/>
</dbReference>
<evidence type="ECO:0000313" key="6">
    <source>
        <dbReference type="Proteomes" id="UP000501058"/>
    </source>
</evidence>
<dbReference type="EMBL" id="CP049865">
    <property type="protein sequence ID" value="QIK73412.1"/>
    <property type="molecule type" value="Genomic_DNA"/>
</dbReference>
<dbReference type="RefSeq" id="WP_166234481.1">
    <property type="nucleotide sequence ID" value="NZ_CP049865.1"/>
</dbReference>
<dbReference type="CDD" id="cd06267">
    <property type="entry name" value="PBP1_LacI_sugar_binding-like"/>
    <property type="match status" value="1"/>
</dbReference>
<feature type="domain" description="HTH lacI-type" evidence="4">
    <location>
        <begin position="5"/>
        <end position="61"/>
    </location>
</feature>
<organism evidence="5 6">
    <name type="scientific">Propioniciclava coleopterorum</name>
    <dbReference type="NCBI Taxonomy" id="2714937"/>
    <lineage>
        <taxon>Bacteria</taxon>
        <taxon>Bacillati</taxon>
        <taxon>Actinomycetota</taxon>
        <taxon>Actinomycetes</taxon>
        <taxon>Propionibacteriales</taxon>
        <taxon>Propionibacteriaceae</taxon>
        <taxon>Propioniciclava</taxon>
    </lineage>
</organism>
<proteinExistence type="predicted"/>
<sequence>MARYPTLKDVALRAGTSAATVSYVLNGAEGRYVSPEMRERVLAAVEAVGYIKSSPASSLHGKRRGVIALLVPQFSNAYFTQLMVAIESVVEREGYLLSICNTFDDPERERDIIVKMAAQRVDGYIVIPTVAAARNTAPIRKLDVPLVLVDRPITGVEDAAPQITPDNFGSGFQLGRHLGEAGHRRAAYLGWVSGFDALDDRRRGFWEGLRAAADSPVDEVSYAGEFSLRAGYDLAARALHEHPDLTALCMGFNVPARGSVNYLAEQGIVPGRDLSVVLIGAPDWAMTGQNDFTLVDLLPEEIGRRAAEELLLELSASNAGRGRTVVEGRLRVGTSVTNLTGSEETRR</sequence>
<dbReference type="KEGG" id="prv:G7070_15520"/>
<dbReference type="Gene3D" id="1.10.260.40">
    <property type="entry name" value="lambda repressor-like DNA-binding domains"/>
    <property type="match status" value="1"/>
</dbReference>
<evidence type="ECO:0000313" key="5">
    <source>
        <dbReference type="EMBL" id="QIK73412.1"/>
    </source>
</evidence>
<dbReference type="Gene3D" id="3.40.50.2300">
    <property type="match status" value="2"/>
</dbReference>
<dbReference type="Pfam" id="PF00356">
    <property type="entry name" value="LacI"/>
    <property type="match status" value="1"/>
</dbReference>
<dbReference type="InterPro" id="IPR028082">
    <property type="entry name" value="Peripla_BP_I"/>
</dbReference>
<keyword evidence="1" id="KW-0805">Transcription regulation</keyword>
<dbReference type="SMART" id="SM00354">
    <property type="entry name" value="HTH_LACI"/>
    <property type="match status" value="1"/>
</dbReference>
<dbReference type="PANTHER" id="PTHR30146:SF109">
    <property type="entry name" value="HTH-TYPE TRANSCRIPTIONAL REGULATOR GALS"/>
    <property type="match status" value="1"/>
</dbReference>
<dbReference type="CDD" id="cd01392">
    <property type="entry name" value="HTH_LacI"/>
    <property type="match status" value="1"/>
</dbReference>
<evidence type="ECO:0000259" key="4">
    <source>
        <dbReference type="PROSITE" id="PS50932"/>
    </source>
</evidence>
<dbReference type="AlphaFoldDB" id="A0A6G7Y9B6"/>
<reference evidence="5 6" key="1">
    <citation type="submission" date="2020-03" db="EMBL/GenBank/DDBJ databases">
        <title>Propioniciclava sp. nov., isolated from Hydrophilus acuminatus.</title>
        <authorList>
            <person name="Hyun D.-W."/>
            <person name="Bae J.-W."/>
        </authorList>
    </citation>
    <scope>NUCLEOTIDE SEQUENCE [LARGE SCALE GENOMIC DNA]</scope>
    <source>
        <strain evidence="5 6">HDW11</strain>
    </source>
</reference>
<dbReference type="PANTHER" id="PTHR30146">
    <property type="entry name" value="LACI-RELATED TRANSCRIPTIONAL REPRESSOR"/>
    <property type="match status" value="1"/>
</dbReference>
<dbReference type="InterPro" id="IPR010982">
    <property type="entry name" value="Lambda_DNA-bd_dom_sf"/>
</dbReference>
<dbReference type="InterPro" id="IPR001761">
    <property type="entry name" value="Peripla_BP/Lac1_sug-bd_dom"/>
</dbReference>
<evidence type="ECO:0000256" key="3">
    <source>
        <dbReference type="ARBA" id="ARBA00023163"/>
    </source>
</evidence>
<name>A0A6G7Y9B6_9ACTN</name>
<accession>A0A6G7Y9B6</accession>
<dbReference type="SUPFAM" id="SSF53822">
    <property type="entry name" value="Periplasmic binding protein-like I"/>
    <property type="match status" value="1"/>
</dbReference>
<dbReference type="Proteomes" id="UP000501058">
    <property type="component" value="Chromosome"/>
</dbReference>